<name>A0ABD4T0V7_9CYAN</name>
<dbReference type="Gene3D" id="1.10.510.10">
    <property type="entry name" value="Transferase(Phosphotransferase) domain 1"/>
    <property type="match status" value="1"/>
</dbReference>
<keyword evidence="6 9" id="KW-0067">ATP-binding</keyword>
<feature type="domain" description="Protein kinase" evidence="12">
    <location>
        <begin position="19"/>
        <end position="286"/>
    </location>
</feature>
<dbReference type="InterPro" id="IPR008271">
    <property type="entry name" value="Ser/Thr_kinase_AS"/>
</dbReference>
<dbReference type="EMBL" id="JTHE03000036">
    <property type="protein sequence ID" value="MCM1982276.1"/>
    <property type="molecule type" value="Genomic_DNA"/>
</dbReference>
<keyword evidence="14" id="KW-1185">Reference proteome</keyword>
<evidence type="ECO:0000256" key="10">
    <source>
        <dbReference type="SAM" id="MobiDB-lite"/>
    </source>
</evidence>
<dbReference type="Gene3D" id="3.30.200.20">
    <property type="entry name" value="Phosphorylase Kinase, domain 1"/>
    <property type="match status" value="1"/>
</dbReference>
<dbReference type="PANTHER" id="PTHR24363:SF0">
    <property type="entry name" value="SERINE_THREONINE KINASE LIKE DOMAIN CONTAINING 1"/>
    <property type="match status" value="1"/>
</dbReference>
<keyword evidence="11" id="KW-1133">Transmembrane helix</keyword>
<evidence type="ECO:0000256" key="4">
    <source>
        <dbReference type="ARBA" id="ARBA00022741"/>
    </source>
</evidence>
<evidence type="ECO:0000256" key="2">
    <source>
        <dbReference type="ARBA" id="ARBA00022527"/>
    </source>
</evidence>
<evidence type="ECO:0000256" key="11">
    <source>
        <dbReference type="SAM" id="Phobius"/>
    </source>
</evidence>
<dbReference type="Proteomes" id="UP000031561">
    <property type="component" value="Unassembled WGS sequence"/>
</dbReference>
<evidence type="ECO:0000256" key="1">
    <source>
        <dbReference type="ARBA" id="ARBA00012513"/>
    </source>
</evidence>
<dbReference type="GO" id="GO:0005524">
    <property type="term" value="F:ATP binding"/>
    <property type="evidence" value="ECO:0007669"/>
    <property type="project" value="UniProtKB-UniRule"/>
</dbReference>
<sequence>MNIPVDSPGGPIRMLANRYQILQVLGSGGFGNTFLAEDTQMPSHRRCVIKQLKPVENDPQVYQLVCERFEREAVILEKLGSENDQIPHLYAYFNEGGRFYLVQELIVGKTLTEVVRQQGALAEQSVWQILINLLRVLEFIHQKQIVHRDIKPDNVILRQEDGKPVLIDFGAVKEVLGTVFDSQRNSQQSIIVGTPGFMSSEQMEGRPTYGSDLYSLGFTAIYLLTEKSPQEFATDPQTGRVAWEMYAPTVRSSLVEVLNRAISIHVQQRFSSAWEMRQSLEAMETLVNSPADTLRQNSFSSPPINGVGPPIQPRVPSHLSPLMSPAPQAYWNSQPLLQDPPSHSMGDWKKAILIGSIMAGVVLIALFLWSQFISKEEQPSSSSPTVSVSTDPEPITESPLSTRDSPEPDLGSSSTPTDTVSPEPIVDPVEDQRVPAVINDPDGYTNIRADRGTESPIVTIVNENEIFYTIPQEDAEWWPVWTSNGEFGYMYYNRIQLRN</sequence>
<keyword evidence="11" id="KW-0472">Membrane</keyword>
<dbReference type="EC" id="2.7.11.1" evidence="1"/>
<feature type="binding site" evidence="9">
    <location>
        <position position="50"/>
    </location>
    <ligand>
        <name>ATP</name>
        <dbReference type="ChEBI" id="CHEBI:30616"/>
    </ligand>
</feature>
<keyword evidence="11" id="KW-0812">Transmembrane</keyword>
<evidence type="ECO:0000313" key="14">
    <source>
        <dbReference type="Proteomes" id="UP000031561"/>
    </source>
</evidence>
<dbReference type="Pfam" id="PF00069">
    <property type="entry name" value="Pkinase"/>
    <property type="match status" value="1"/>
</dbReference>
<evidence type="ECO:0000256" key="7">
    <source>
        <dbReference type="ARBA" id="ARBA00047899"/>
    </source>
</evidence>
<dbReference type="GO" id="GO:0004674">
    <property type="term" value="F:protein serine/threonine kinase activity"/>
    <property type="evidence" value="ECO:0007669"/>
    <property type="project" value="UniProtKB-KW"/>
</dbReference>
<protein>
    <recommendedName>
        <fullName evidence="1">non-specific serine/threonine protein kinase</fullName>
        <ecNumber evidence="1">2.7.11.1</ecNumber>
    </recommendedName>
</protein>
<evidence type="ECO:0000256" key="8">
    <source>
        <dbReference type="ARBA" id="ARBA00048679"/>
    </source>
</evidence>
<evidence type="ECO:0000256" key="3">
    <source>
        <dbReference type="ARBA" id="ARBA00022679"/>
    </source>
</evidence>
<dbReference type="PROSITE" id="PS00107">
    <property type="entry name" value="PROTEIN_KINASE_ATP"/>
    <property type="match status" value="1"/>
</dbReference>
<dbReference type="InterPro" id="IPR011009">
    <property type="entry name" value="Kinase-like_dom_sf"/>
</dbReference>
<evidence type="ECO:0000256" key="5">
    <source>
        <dbReference type="ARBA" id="ARBA00022777"/>
    </source>
</evidence>
<dbReference type="InterPro" id="IPR000719">
    <property type="entry name" value="Prot_kinase_dom"/>
</dbReference>
<evidence type="ECO:0000313" key="13">
    <source>
        <dbReference type="EMBL" id="MCM1982276.1"/>
    </source>
</evidence>
<reference evidence="13 14" key="1">
    <citation type="journal article" date="2015" name="Genome Announc.">
        <title>Draft Genome Sequence of Filamentous Marine Cyanobacterium Lyngbya confervoides Strain BDU141951.</title>
        <authorList>
            <person name="Chandrababunaidu M.M."/>
            <person name="Sen D."/>
            <person name="Tripathy S."/>
        </authorList>
    </citation>
    <scope>NUCLEOTIDE SEQUENCE [LARGE SCALE GENOMIC DNA]</scope>
    <source>
        <strain evidence="13 14">BDU141951</strain>
    </source>
</reference>
<feature type="transmembrane region" description="Helical" evidence="11">
    <location>
        <begin position="351"/>
        <end position="372"/>
    </location>
</feature>
<organism evidence="13 14">
    <name type="scientific">Lyngbya confervoides BDU141951</name>
    <dbReference type="NCBI Taxonomy" id="1574623"/>
    <lineage>
        <taxon>Bacteria</taxon>
        <taxon>Bacillati</taxon>
        <taxon>Cyanobacteriota</taxon>
        <taxon>Cyanophyceae</taxon>
        <taxon>Oscillatoriophycideae</taxon>
        <taxon>Oscillatoriales</taxon>
        <taxon>Microcoleaceae</taxon>
        <taxon>Lyngbya</taxon>
    </lineage>
</organism>
<dbReference type="SUPFAM" id="SSF56112">
    <property type="entry name" value="Protein kinase-like (PK-like)"/>
    <property type="match status" value="1"/>
</dbReference>
<dbReference type="AlphaFoldDB" id="A0ABD4T0V7"/>
<dbReference type="PANTHER" id="PTHR24363">
    <property type="entry name" value="SERINE/THREONINE PROTEIN KINASE"/>
    <property type="match status" value="1"/>
</dbReference>
<comment type="catalytic activity">
    <reaction evidence="8">
        <text>L-seryl-[protein] + ATP = O-phospho-L-seryl-[protein] + ADP + H(+)</text>
        <dbReference type="Rhea" id="RHEA:17989"/>
        <dbReference type="Rhea" id="RHEA-COMP:9863"/>
        <dbReference type="Rhea" id="RHEA-COMP:11604"/>
        <dbReference type="ChEBI" id="CHEBI:15378"/>
        <dbReference type="ChEBI" id="CHEBI:29999"/>
        <dbReference type="ChEBI" id="CHEBI:30616"/>
        <dbReference type="ChEBI" id="CHEBI:83421"/>
        <dbReference type="ChEBI" id="CHEBI:456216"/>
        <dbReference type="EC" id="2.7.11.1"/>
    </reaction>
</comment>
<dbReference type="SMART" id="SM00220">
    <property type="entry name" value="S_TKc"/>
    <property type="match status" value="1"/>
</dbReference>
<gene>
    <name evidence="13" type="ORF">QQ91_0005470</name>
</gene>
<accession>A0ABD4T0V7</accession>
<comment type="caution">
    <text evidence="13">The sequence shown here is derived from an EMBL/GenBank/DDBJ whole genome shotgun (WGS) entry which is preliminary data.</text>
</comment>
<keyword evidence="3" id="KW-0808">Transferase</keyword>
<dbReference type="RefSeq" id="WP_166283964.1">
    <property type="nucleotide sequence ID" value="NZ_JTHE03000036.1"/>
</dbReference>
<keyword evidence="4 9" id="KW-0547">Nucleotide-binding</keyword>
<evidence type="ECO:0000256" key="9">
    <source>
        <dbReference type="PROSITE-ProRule" id="PRU10141"/>
    </source>
</evidence>
<dbReference type="InterPro" id="IPR017441">
    <property type="entry name" value="Protein_kinase_ATP_BS"/>
</dbReference>
<feature type="region of interest" description="Disordered" evidence="10">
    <location>
        <begin position="377"/>
        <end position="429"/>
    </location>
</feature>
<dbReference type="PROSITE" id="PS50011">
    <property type="entry name" value="PROTEIN_KINASE_DOM"/>
    <property type="match status" value="1"/>
</dbReference>
<comment type="catalytic activity">
    <reaction evidence="7">
        <text>L-threonyl-[protein] + ATP = O-phospho-L-threonyl-[protein] + ADP + H(+)</text>
        <dbReference type="Rhea" id="RHEA:46608"/>
        <dbReference type="Rhea" id="RHEA-COMP:11060"/>
        <dbReference type="Rhea" id="RHEA-COMP:11605"/>
        <dbReference type="ChEBI" id="CHEBI:15378"/>
        <dbReference type="ChEBI" id="CHEBI:30013"/>
        <dbReference type="ChEBI" id="CHEBI:30616"/>
        <dbReference type="ChEBI" id="CHEBI:61977"/>
        <dbReference type="ChEBI" id="CHEBI:456216"/>
        <dbReference type="EC" id="2.7.11.1"/>
    </reaction>
</comment>
<dbReference type="CDD" id="cd14014">
    <property type="entry name" value="STKc_PknB_like"/>
    <property type="match status" value="1"/>
</dbReference>
<proteinExistence type="predicted"/>
<feature type="compositionally biased region" description="Low complexity" evidence="10">
    <location>
        <begin position="379"/>
        <end position="390"/>
    </location>
</feature>
<keyword evidence="5 13" id="KW-0418">Kinase</keyword>
<evidence type="ECO:0000256" key="6">
    <source>
        <dbReference type="ARBA" id="ARBA00022840"/>
    </source>
</evidence>
<feature type="compositionally biased region" description="Polar residues" evidence="10">
    <location>
        <begin position="411"/>
        <end position="420"/>
    </location>
</feature>
<dbReference type="PROSITE" id="PS00108">
    <property type="entry name" value="PROTEIN_KINASE_ST"/>
    <property type="match status" value="1"/>
</dbReference>
<keyword evidence="2 13" id="KW-0723">Serine/threonine-protein kinase</keyword>
<evidence type="ECO:0000259" key="12">
    <source>
        <dbReference type="PROSITE" id="PS50011"/>
    </source>
</evidence>